<proteinExistence type="predicted"/>
<reference evidence="1 2" key="1">
    <citation type="submission" date="2024-01" db="EMBL/GenBank/DDBJ databases">
        <title>The genomes of 5 underutilized Papilionoideae crops provide insights into root nodulation and disease resistanc.</title>
        <authorList>
            <person name="Yuan L."/>
        </authorList>
    </citation>
    <scope>NUCLEOTIDE SEQUENCE [LARGE SCALE GENOMIC DNA]</scope>
    <source>
        <strain evidence="1">ZHUSHIDOU_FW_LH</strain>
        <tissue evidence="1">Leaf</tissue>
    </source>
</reference>
<keyword evidence="2" id="KW-1185">Reference proteome</keyword>
<dbReference type="Proteomes" id="UP001372338">
    <property type="component" value="Unassembled WGS sequence"/>
</dbReference>
<evidence type="ECO:0000313" key="1">
    <source>
        <dbReference type="EMBL" id="KAK7257148.1"/>
    </source>
</evidence>
<sequence length="68" mass="8439">MCNCKVKKTVFHVQYELGKRCFIFNMSWPAGEAGLRAWPLSYLMYNYYYYHYHYYYFLNVSRLKIIEL</sequence>
<accession>A0AAN9ENL8</accession>
<dbReference type="AlphaFoldDB" id="A0AAN9ENL8"/>
<organism evidence="1 2">
    <name type="scientific">Crotalaria pallida</name>
    <name type="common">Smooth rattlebox</name>
    <name type="synonym">Crotalaria striata</name>
    <dbReference type="NCBI Taxonomy" id="3830"/>
    <lineage>
        <taxon>Eukaryota</taxon>
        <taxon>Viridiplantae</taxon>
        <taxon>Streptophyta</taxon>
        <taxon>Embryophyta</taxon>
        <taxon>Tracheophyta</taxon>
        <taxon>Spermatophyta</taxon>
        <taxon>Magnoliopsida</taxon>
        <taxon>eudicotyledons</taxon>
        <taxon>Gunneridae</taxon>
        <taxon>Pentapetalae</taxon>
        <taxon>rosids</taxon>
        <taxon>fabids</taxon>
        <taxon>Fabales</taxon>
        <taxon>Fabaceae</taxon>
        <taxon>Papilionoideae</taxon>
        <taxon>50 kb inversion clade</taxon>
        <taxon>genistoids sensu lato</taxon>
        <taxon>core genistoids</taxon>
        <taxon>Crotalarieae</taxon>
        <taxon>Crotalaria</taxon>
    </lineage>
</organism>
<comment type="caution">
    <text evidence="1">The sequence shown here is derived from an EMBL/GenBank/DDBJ whole genome shotgun (WGS) entry which is preliminary data.</text>
</comment>
<protein>
    <submittedName>
        <fullName evidence="1">Uncharacterized protein</fullName>
    </submittedName>
</protein>
<name>A0AAN9ENL8_CROPI</name>
<evidence type="ECO:0000313" key="2">
    <source>
        <dbReference type="Proteomes" id="UP001372338"/>
    </source>
</evidence>
<dbReference type="EMBL" id="JAYWIO010000006">
    <property type="protein sequence ID" value="KAK7257148.1"/>
    <property type="molecule type" value="Genomic_DNA"/>
</dbReference>
<gene>
    <name evidence="1" type="ORF">RIF29_30914</name>
</gene>